<reference evidence="2 3" key="1">
    <citation type="journal article" date="2012" name="Science">
        <title>The Paleozoic origin of enzymatic lignin decomposition reconstructed from 31 fungal genomes.</title>
        <authorList>
            <person name="Floudas D."/>
            <person name="Binder M."/>
            <person name="Riley R."/>
            <person name="Barry K."/>
            <person name="Blanchette R.A."/>
            <person name="Henrissat B."/>
            <person name="Martinez A.T."/>
            <person name="Otillar R."/>
            <person name="Spatafora J.W."/>
            <person name="Yadav J.S."/>
            <person name="Aerts A."/>
            <person name="Benoit I."/>
            <person name="Boyd A."/>
            <person name="Carlson A."/>
            <person name="Copeland A."/>
            <person name="Coutinho P.M."/>
            <person name="de Vries R.P."/>
            <person name="Ferreira P."/>
            <person name="Findley K."/>
            <person name="Foster B."/>
            <person name="Gaskell J."/>
            <person name="Glotzer D."/>
            <person name="Gorecki P."/>
            <person name="Heitman J."/>
            <person name="Hesse C."/>
            <person name="Hori C."/>
            <person name="Igarashi K."/>
            <person name="Jurgens J.A."/>
            <person name="Kallen N."/>
            <person name="Kersten P."/>
            <person name="Kohler A."/>
            <person name="Kuees U."/>
            <person name="Kumar T.K.A."/>
            <person name="Kuo A."/>
            <person name="LaButti K."/>
            <person name="Larrondo L.F."/>
            <person name="Lindquist E."/>
            <person name="Ling A."/>
            <person name="Lombard V."/>
            <person name="Lucas S."/>
            <person name="Lundell T."/>
            <person name="Martin R."/>
            <person name="McLaughlin D.J."/>
            <person name="Morgenstern I."/>
            <person name="Morin E."/>
            <person name="Murat C."/>
            <person name="Nagy L.G."/>
            <person name="Nolan M."/>
            <person name="Ohm R.A."/>
            <person name="Patyshakuliyeva A."/>
            <person name="Rokas A."/>
            <person name="Ruiz-Duenas F.J."/>
            <person name="Sabat G."/>
            <person name="Salamov A."/>
            <person name="Samejima M."/>
            <person name="Schmutz J."/>
            <person name="Slot J.C."/>
            <person name="St John F."/>
            <person name="Stenlid J."/>
            <person name="Sun H."/>
            <person name="Sun S."/>
            <person name="Syed K."/>
            <person name="Tsang A."/>
            <person name="Wiebenga A."/>
            <person name="Young D."/>
            <person name="Pisabarro A."/>
            <person name="Eastwood D.C."/>
            <person name="Martin F."/>
            <person name="Cullen D."/>
            <person name="Grigoriev I.V."/>
            <person name="Hibbett D.S."/>
        </authorList>
    </citation>
    <scope>NUCLEOTIDE SEQUENCE [LARGE SCALE GENOMIC DNA]</scope>
    <source>
        <strain evidence="2 3">ATCC 11539</strain>
    </source>
</reference>
<dbReference type="KEGG" id="gtr:GLOTRDRAFT_128915"/>
<dbReference type="OrthoDB" id="3267700at2759"/>
<dbReference type="InterPro" id="IPR027974">
    <property type="entry name" value="DUF4470"/>
</dbReference>
<dbReference type="GeneID" id="19301820"/>
<dbReference type="HOGENOM" id="CLU_1885981_0_0_1"/>
<accession>S7Q847</accession>
<evidence type="ECO:0000313" key="3">
    <source>
        <dbReference type="Proteomes" id="UP000030669"/>
    </source>
</evidence>
<organism evidence="2 3">
    <name type="scientific">Gloeophyllum trabeum (strain ATCC 11539 / FP-39264 / Madison 617)</name>
    <name type="common">Brown rot fungus</name>
    <dbReference type="NCBI Taxonomy" id="670483"/>
    <lineage>
        <taxon>Eukaryota</taxon>
        <taxon>Fungi</taxon>
        <taxon>Dikarya</taxon>
        <taxon>Basidiomycota</taxon>
        <taxon>Agaricomycotina</taxon>
        <taxon>Agaricomycetes</taxon>
        <taxon>Gloeophyllales</taxon>
        <taxon>Gloeophyllaceae</taxon>
        <taxon>Gloeophyllum</taxon>
    </lineage>
</organism>
<keyword evidence="3" id="KW-1185">Reference proteome</keyword>
<evidence type="ECO:0000259" key="1">
    <source>
        <dbReference type="Pfam" id="PF14737"/>
    </source>
</evidence>
<dbReference type="EMBL" id="KB469301">
    <property type="protein sequence ID" value="EPQ55702.1"/>
    <property type="molecule type" value="Genomic_DNA"/>
</dbReference>
<dbReference type="RefSeq" id="XP_007865749.1">
    <property type="nucleotide sequence ID" value="XM_007867558.1"/>
</dbReference>
<dbReference type="Proteomes" id="UP000030669">
    <property type="component" value="Unassembled WGS sequence"/>
</dbReference>
<proteinExistence type="predicted"/>
<evidence type="ECO:0000313" key="2">
    <source>
        <dbReference type="EMBL" id="EPQ55702.1"/>
    </source>
</evidence>
<dbReference type="Pfam" id="PF14737">
    <property type="entry name" value="DUF4470"/>
    <property type="match status" value="1"/>
</dbReference>
<protein>
    <recommendedName>
        <fullName evidence="1">DUF4470 domain-containing protein</fullName>
    </recommendedName>
</protein>
<feature type="domain" description="DUF4470" evidence="1">
    <location>
        <begin position="36"/>
        <end position="120"/>
    </location>
</feature>
<name>S7Q847_GLOTA</name>
<gene>
    <name evidence="2" type="ORF">GLOTRDRAFT_128915</name>
</gene>
<sequence>MDLPIFKKCPDPTLEYYKSLLEGWDKHSNGRIDLQPKPSLSFLFGGVGDARHAYGTFIDIHRQFRKLDPSKKADVRIHLTLLDIHPAVLARGLLILSLPHKLTDEGLHKTERLEIRATVFHAFCGYVMPGPCHDM</sequence>
<dbReference type="AlphaFoldDB" id="S7Q847"/>
<dbReference type="STRING" id="670483.S7Q847"/>